<evidence type="ECO:0000256" key="2">
    <source>
        <dbReference type="PROSITE-ProRule" id="PRU00252"/>
    </source>
</evidence>
<evidence type="ECO:0000313" key="6">
    <source>
        <dbReference type="Proteomes" id="UP001287445"/>
    </source>
</evidence>
<accession>A0AAJ2VCK9</accession>
<dbReference type="EMBL" id="JAWWMZ010000004">
    <property type="protein sequence ID" value="MDX4954695.1"/>
    <property type="molecule type" value="Genomic_DNA"/>
</dbReference>
<dbReference type="Gene3D" id="2.40.50.140">
    <property type="entry name" value="Nucleic acid-binding proteins"/>
    <property type="match status" value="1"/>
</dbReference>
<evidence type="ECO:0000256" key="1">
    <source>
        <dbReference type="ARBA" id="ARBA00023125"/>
    </source>
</evidence>
<comment type="caution">
    <text evidence="5">The sequence shown here is derived from an EMBL/GenBank/DDBJ whole genome shotgun (WGS) entry which is preliminary data.</text>
</comment>
<feature type="region of interest" description="Disordered" evidence="3">
    <location>
        <begin position="122"/>
        <end position="141"/>
    </location>
</feature>
<dbReference type="Pfam" id="PF00436">
    <property type="entry name" value="SSB"/>
    <property type="match status" value="1"/>
</dbReference>
<dbReference type="PROSITE" id="PS50935">
    <property type="entry name" value="SSB"/>
    <property type="match status" value="1"/>
</dbReference>
<dbReference type="GO" id="GO:0003697">
    <property type="term" value="F:single-stranded DNA binding"/>
    <property type="evidence" value="ECO:0007669"/>
    <property type="project" value="InterPro"/>
</dbReference>
<keyword evidence="1 2" id="KW-0238">DNA-binding</keyword>
<organism evidence="5 6">
    <name type="scientific">Delftia acidovorans</name>
    <name type="common">Pseudomonas acidovorans</name>
    <name type="synonym">Comamonas acidovorans</name>
    <dbReference type="NCBI Taxonomy" id="80866"/>
    <lineage>
        <taxon>Bacteria</taxon>
        <taxon>Pseudomonadati</taxon>
        <taxon>Pseudomonadota</taxon>
        <taxon>Betaproteobacteria</taxon>
        <taxon>Burkholderiales</taxon>
        <taxon>Comamonadaceae</taxon>
        <taxon>Delftia</taxon>
    </lineage>
</organism>
<dbReference type="InterPro" id="IPR012340">
    <property type="entry name" value="NA-bd_OB-fold"/>
</dbReference>
<evidence type="ECO:0000313" key="5">
    <source>
        <dbReference type="EMBL" id="MDX4957376.1"/>
    </source>
</evidence>
<dbReference type="SUPFAM" id="SSF50249">
    <property type="entry name" value="Nucleic acid-binding proteins"/>
    <property type="match status" value="1"/>
</dbReference>
<dbReference type="NCBIfam" id="NF006039">
    <property type="entry name" value="PRK08182.1"/>
    <property type="match status" value="1"/>
</dbReference>
<evidence type="ECO:0000313" key="4">
    <source>
        <dbReference type="EMBL" id="MDX4954695.1"/>
    </source>
</evidence>
<dbReference type="EMBL" id="JAWWMZ010000017">
    <property type="protein sequence ID" value="MDX4957376.1"/>
    <property type="molecule type" value="Genomic_DNA"/>
</dbReference>
<dbReference type="RefSeq" id="WP_319073945.1">
    <property type="nucleotide sequence ID" value="NZ_JAWWMZ010000004.1"/>
</dbReference>
<reference evidence="5" key="1">
    <citation type="submission" date="2023-11" db="EMBL/GenBank/DDBJ databases">
        <title>Identification and selenium tolerance of Delftia acidovorans R3-25.</title>
        <authorList>
            <person name="Zhang S."/>
            <person name="Liu Y."/>
            <person name="Guo Y."/>
        </authorList>
    </citation>
    <scope>NUCLEOTIDE SEQUENCE</scope>
    <source>
        <strain evidence="5">R3-25</strain>
    </source>
</reference>
<protein>
    <submittedName>
        <fullName evidence="5">Single-stranded DNA-binding protein</fullName>
    </submittedName>
</protein>
<name>A0AAJ2VCK9_DELAC</name>
<evidence type="ECO:0000256" key="3">
    <source>
        <dbReference type="SAM" id="MobiDB-lite"/>
    </source>
</evidence>
<dbReference type="InterPro" id="IPR000424">
    <property type="entry name" value="Primosome_PriB/ssb"/>
</dbReference>
<sequence>MQNIFIGKGNLGQSPDLRVISGANGEFDVASMRVMFGRYARNKTTGEVEQVGGFWREVEIYGQKAKDVARLLRRGSRVLVYGEERDFMAKDAATGAEVQVIKIVAEDIALQLSRVKSIEFETSARRQAPESEGEQEMAPAA</sequence>
<gene>
    <name evidence="4" type="ORF">SGN30_14855</name>
    <name evidence="5" type="ORF">SGN30_28490</name>
</gene>
<dbReference type="AlphaFoldDB" id="A0AAJ2VCK9"/>
<proteinExistence type="predicted"/>
<dbReference type="Proteomes" id="UP001287445">
    <property type="component" value="Unassembled WGS sequence"/>
</dbReference>